<dbReference type="Gene3D" id="3.20.20.80">
    <property type="entry name" value="Glycosidases"/>
    <property type="match status" value="1"/>
</dbReference>
<dbReference type="InterPro" id="IPR017853">
    <property type="entry name" value="GH"/>
</dbReference>
<comment type="caution">
    <text evidence="2">The sequence shown here is derived from an EMBL/GenBank/DDBJ whole genome shotgun (WGS) entry which is preliminary data.</text>
</comment>
<organism evidence="2 3">
    <name type="scientific">Pythium insidiosum</name>
    <name type="common">Pythiosis disease agent</name>
    <dbReference type="NCBI Taxonomy" id="114742"/>
    <lineage>
        <taxon>Eukaryota</taxon>
        <taxon>Sar</taxon>
        <taxon>Stramenopiles</taxon>
        <taxon>Oomycota</taxon>
        <taxon>Peronosporomycetes</taxon>
        <taxon>Pythiales</taxon>
        <taxon>Pythiaceae</taxon>
        <taxon>Pythium</taxon>
    </lineage>
</organism>
<dbReference type="SUPFAM" id="SSF51445">
    <property type="entry name" value="(Trans)glycosidases"/>
    <property type="match status" value="1"/>
</dbReference>
<sequence>MINEWAVKHNLAVLLSLHAHQGSQNGFDHSAPQEIGRISSEDGEADVHTRKQCRERRHDQRDADLARASWTEHDSSGKKRTQCRDGARGHSLQWSLRLIASEVRITTQTEQVGFKCDIEAVQSEIVATGTA</sequence>
<protein>
    <submittedName>
        <fullName evidence="2">Uncharacterized protein</fullName>
    </submittedName>
</protein>
<dbReference type="Proteomes" id="UP001209570">
    <property type="component" value="Unassembled WGS sequence"/>
</dbReference>
<reference evidence="2" key="1">
    <citation type="submission" date="2021-12" db="EMBL/GenBank/DDBJ databases">
        <title>Prjna785345.</title>
        <authorList>
            <person name="Rujirawat T."/>
            <person name="Krajaejun T."/>
        </authorList>
    </citation>
    <scope>NUCLEOTIDE SEQUENCE</scope>
    <source>
        <strain evidence="2">Pi057C3</strain>
    </source>
</reference>
<evidence type="ECO:0000256" key="1">
    <source>
        <dbReference type="SAM" id="MobiDB-lite"/>
    </source>
</evidence>
<keyword evidence="3" id="KW-1185">Reference proteome</keyword>
<evidence type="ECO:0000313" key="3">
    <source>
        <dbReference type="Proteomes" id="UP001209570"/>
    </source>
</evidence>
<accession>A0AAD5L6B6</accession>
<feature type="compositionally biased region" description="Basic and acidic residues" evidence="1">
    <location>
        <begin position="56"/>
        <end position="88"/>
    </location>
</feature>
<name>A0AAD5L6B6_PYTIN</name>
<proteinExistence type="predicted"/>
<dbReference type="AlphaFoldDB" id="A0AAD5L6B6"/>
<feature type="region of interest" description="Disordered" evidence="1">
    <location>
        <begin position="25"/>
        <end position="89"/>
    </location>
</feature>
<gene>
    <name evidence="2" type="ORF">P43SY_011020</name>
</gene>
<evidence type="ECO:0000313" key="2">
    <source>
        <dbReference type="EMBL" id="KAJ0391028.1"/>
    </source>
</evidence>
<dbReference type="EMBL" id="JAKCXM010001372">
    <property type="protein sequence ID" value="KAJ0391028.1"/>
    <property type="molecule type" value="Genomic_DNA"/>
</dbReference>